<reference evidence="4" key="1">
    <citation type="submission" date="2016-11" db="EMBL/GenBank/DDBJ databases">
        <authorList>
            <person name="Varghese N."/>
            <person name="Submissions S."/>
        </authorList>
    </citation>
    <scope>NUCLEOTIDE SEQUENCE [LARGE SCALE GENOMIC DNA]</scope>
    <source>
        <strain evidence="4">DSM 24724</strain>
    </source>
</reference>
<accession>A0A1M7F8P0</accession>
<dbReference type="PANTHER" id="PTHR48081">
    <property type="entry name" value="AB HYDROLASE SUPERFAMILY PROTEIN C4A8.06C"/>
    <property type="match status" value="1"/>
</dbReference>
<dbReference type="InterPro" id="IPR049492">
    <property type="entry name" value="BD-FAE-like_dom"/>
</dbReference>
<gene>
    <name evidence="3" type="ORF">SAMN05444484_103272</name>
</gene>
<dbReference type="Gene3D" id="3.40.50.1820">
    <property type="entry name" value="alpha/beta hydrolase"/>
    <property type="match status" value="1"/>
</dbReference>
<dbReference type="AlphaFoldDB" id="A0A1M7F8P0"/>
<proteinExistence type="predicted"/>
<dbReference type="SUPFAM" id="SSF53474">
    <property type="entry name" value="alpha/beta-Hydrolases"/>
    <property type="match status" value="1"/>
</dbReference>
<protein>
    <submittedName>
        <fullName evidence="3">Acetyl esterase/lipase</fullName>
    </submittedName>
</protein>
<dbReference type="Proteomes" id="UP000184028">
    <property type="component" value="Unassembled WGS sequence"/>
</dbReference>
<dbReference type="InterPro" id="IPR029058">
    <property type="entry name" value="AB_hydrolase_fold"/>
</dbReference>
<dbReference type="EMBL" id="FRBT01000003">
    <property type="protein sequence ID" value="SHM00343.1"/>
    <property type="molecule type" value="Genomic_DNA"/>
</dbReference>
<dbReference type="STRING" id="946677.SAMN05444484_103272"/>
<name>A0A1M7F8P0_9FLAO</name>
<evidence type="ECO:0000313" key="3">
    <source>
        <dbReference type="EMBL" id="SHM00343.1"/>
    </source>
</evidence>
<dbReference type="PANTHER" id="PTHR48081:SF6">
    <property type="entry name" value="PEPTIDASE S9 PROLYL OLIGOPEPTIDASE CATALYTIC DOMAIN-CONTAINING PROTEIN"/>
    <property type="match status" value="1"/>
</dbReference>
<feature type="domain" description="BD-FAE-like" evidence="2">
    <location>
        <begin position="64"/>
        <end position="259"/>
    </location>
</feature>
<sequence length="307" mass="33925">MQKKIGLISALFIGMTNQIVAQNQTIVPLWSKIPNEIKAPDYKEKEQITDGKVMSTSLVSIPTLSIFLPAVSKPNQTAILIFPGGGYQHLAIDKEGTKVAQWLNSLGIAAFVVKYRLPNDKIMKNKTIGPLQDAQEAVRYVRQNAAKYNIDATKIGIMGFSAGGHLASTLATHYDDKVYETASNISARPDFSLLIYPVITMVNEVTHKGSQNNLLGSTASQELLDYFSSEKRVTTQTPTTFLVHATDDTTVLAENSINYYLALKRNNVPAELHLYEKGGHGFGLGVKDTSKFWTRDCEEWLKSRGLL</sequence>
<keyword evidence="1" id="KW-0378">Hydrolase</keyword>
<evidence type="ECO:0000313" key="4">
    <source>
        <dbReference type="Proteomes" id="UP000184028"/>
    </source>
</evidence>
<evidence type="ECO:0000259" key="2">
    <source>
        <dbReference type="Pfam" id="PF20434"/>
    </source>
</evidence>
<dbReference type="RefSeq" id="WP_245179076.1">
    <property type="nucleotide sequence ID" value="NZ_FRBT01000003.1"/>
</dbReference>
<dbReference type="GO" id="GO:0016787">
    <property type="term" value="F:hydrolase activity"/>
    <property type="evidence" value="ECO:0007669"/>
    <property type="project" value="UniProtKB-KW"/>
</dbReference>
<organism evidence="3 4">
    <name type="scientific">Flavobacterium chilense</name>
    <dbReference type="NCBI Taxonomy" id="946677"/>
    <lineage>
        <taxon>Bacteria</taxon>
        <taxon>Pseudomonadati</taxon>
        <taxon>Bacteroidota</taxon>
        <taxon>Flavobacteriia</taxon>
        <taxon>Flavobacteriales</taxon>
        <taxon>Flavobacteriaceae</taxon>
        <taxon>Flavobacterium</taxon>
    </lineage>
</organism>
<evidence type="ECO:0000256" key="1">
    <source>
        <dbReference type="ARBA" id="ARBA00022801"/>
    </source>
</evidence>
<keyword evidence="4" id="KW-1185">Reference proteome</keyword>
<dbReference type="InterPro" id="IPR050300">
    <property type="entry name" value="GDXG_lipolytic_enzyme"/>
</dbReference>
<dbReference type="Pfam" id="PF20434">
    <property type="entry name" value="BD-FAE"/>
    <property type="match status" value="1"/>
</dbReference>